<accession>Q1IKV0</accession>
<dbReference type="CAZy" id="GT4">
    <property type="family name" value="Glycosyltransferase Family 4"/>
</dbReference>
<dbReference type="KEGG" id="aba:Acid345_3499"/>
<dbReference type="InterPro" id="IPR050194">
    <property type="entry name" value="Glycosyltransferase_grp1"/>
</dbReference>
<dbReference type="OrthoDB" id="9814612at2"/>
<evidence type="ECO:0000313" key="1">
    <source>
        <dbReference type="EMBL" id="ABF42500.1"/>
    </source>
</evidence>
<dbReference type="HOGENOM" id="CLU_060265_0_0_0"/>
<dbReference type="PANTHER" id="PTHR45947:SF3">
    <property type="entry name" value="SULFOQUINOVOSYL TRANSFERASE SQD2"/>
    <property type="match status" value="1"/>
</dbReference>
<dbReference type="RefSeq" id="WP_011524299.1">
    <property type="nucleotide sequence ID" value="NC_008009.1"/>
</dbReference>
<sequence>MRRVVFLAPYVKHYRLPFFDLLHAVLQSDGIEMRVLYGHPNSLHEARKDNAVPPDSYGRPVKSYWIADRFVYQAAWREISEADLVITPAENKMLLNPMLIALRSAGVKRVAFWGKGDIQPARLSQPDRWLRHRLAATVDWWFAYTPQSAQNLRKNGVSCGITPVGNTIDTAELQRECDAICSACVQEARVGMDIRPGPVGIYCGNLSRNKHLDFLFAAARRIAQEIPEFTLLVVGNGPLRNQVELVAVHERFVHYVGPRIGREKALLLKMADVFLLPGAVGLAILDAFAAQLPLITTALPDHGPEISYLTPGKNGLITAHEEQAYASAVVSLLKARSRLVAMSQAARIGAEEHTMETMVRNFRRGILECLGLPVVDSKIESRRESLAKLQFVPNGRT</sequence>
<dbReference type="GO" id="GO:0016757">
    <property type="term" value="F:glycosyltransferase activity"/>
    <property type="evidence" value="ECO:0007669"/>
    <property type="project" value="TreeGrafter"/>
</dbReference>
<dbReference type="Pfam" id="PF13692">
    <property type="entry name" value="Glyco_trans_1_4"/>
    <property type="match status" value="1"/>
</dbReference>
<dbReference type="Gene3D" id="3.40.50.2000">
    <property type="entry name" value="Glycogen Phosphorylase B"/>
    <property type="match status" value="2"/>
</dbReference>
<evidence type="ECO:0000313" key="2">
    <source>
        <dbReference type="Proteomes" id="UP000002432"/>
    </source>
</evidence>
<reference evidence="1 2" key="1">
    <citation type="journal article" date="2009" name="Appl. Environ. Microbiol.">
        <title>Three genomes from the phylum Acidobacteria provide insight into the lifestyles of these microorganisms in soils.</title>
        <authorList>
            <person name="Ward N.L."/>
            <person name="Challacombe J.F."/>
            <person name="Janssen P.H."/>
            <person name="Henrissat B."/>
            <person name="Coutinho P.M."/>
            <person name="Wu M."/>
            <person name="Xie G."/>
            <person name="Haft D.H."/>
            <person name="Sait M."/>
            <person name="Badger J."/>
            <person name="Barabote R.D."/>
            <person name="Bradley B."/>
            <person name="Brettin T.S."/>
            <person name="Brinkac L.M."/>
            <person name="Bruce D."/>
            <person name="Creasy T."/>
            <person name="Daugherty S.C."/>
            <person name="Davidsen T.M."/>
            <person name="DeBoy R.T."/>
            <person name="Detter J.C."/>
            <person name="Dodson R.J."/>
            <person name="Durkin A.S."/>
            <person name="Ganapathy A."/>
            <person name="Gwinn-Giglio M."/>
            <person name="Han C.S."/>
            <person name="Khouri H."/>
            <person name="Kiss H."/>
            <person name="Kothari S.P."/>
            <person name="Madupu R."/>
            <person name="Nelson K.E."/>
            <person name="Nelson W.C."/>
            <person name="Paulsen I."/>
            <person name="Penn K."/>
            <person name="Ren Q."/>
            <person name="Rosovitz M.J."/>
            <person name="Selengut J.D."/>
            <person name="Shrivastava S."/>
            <person name="Sullivan S.A."/>
            <person name="Tapia R."/>
            <person name="Thompson L.S."/>
            <person name="Watkins K.L."/>
            <person name="Yang Q."/>
            <person name="Yu C."/>
            <person name="Zafar N."/>
            <person name="Zhou L."/>
            <person name="Kuske C.R."/>
        </authorList>
    </citation>
    <scope>NUCLEOTIDE SEQUENCE [LARGE SCALE GENOMIC DNA]</scope>
    <source>
        <strain evidence="1 2">Ellin345</strain>
    </source>
</reference>
<dbReference type="Proteomes" id="UP000002432">
    <property type="component" value="Chromosome"/>
</dbReference>
<keyword evidence="1" id="KW-0808">Transferase</keyword>
<dbReference type="eggNOG" id="COG0438">
    <property type="taxonomic scope" value="Bacteria"/>
</dbReference>
<dbReference type="EMBL" id="CP000360">
    <property type="protein sequence ID" value="ABF42500.1"/>
    <property type="molecule type" value="Genomic_DNA"/>
</dbReference>
<name>Q1IKV0_KORVE</name>
<dbReference type="EnsemblBacteria" id="ABF42500">
    <property type="protein sequence ID" value="ABF42500"/>
    <property type="gene ID" value="Acid345_3499"/>
</dbReference>
<dbReference type="AlphaFoldDB" id="Q1IKV0"/>
<proteinExistence type="predicted"/>
<keyword evidence="2" id="KW-1185">Reference proteome</keyword>
<gene>
    <name evidence="1" type="ordered locus">Acid345_3499</name>
</gene>
<organism evidence="1 2">
    <name type="scientific">Koribacter versatilis (strain Ellin345)</name>
    <dbReference type="NCBI Taxonomy" id="204669"/>
    <lineage>
        <taxon>Bacteria</taxon>
        <taxon>Pseudomonadati</taxon>
        <taxon>Acidobacteriota</taxon>
        <taxon>Terriglobia</taxon>
        <taxon>Terriglobales</taxon>
        <taxon>Candidatus Korobacteraceae</taxon>
        <taxon>Candidatus Korobacter</taxon>
    </lineage>
</organism>
<dbReference type="PANTHER" id="PTHR45947">
    <property type="entry name" value="SULFOQUINOVOSYL TRANSFERASE SQD2"/>
    <property type="match status" value="1"/>
</dbReference>
<protein>
    <submittedName>
        <fullName evidence="1">Glycosyl transferase, group 1</fullName>
    </submittedName>
</protein>
<dbReference type="SUPFAM" id="SSF53756">
    <property type="entry name" value="UDP-Glycosyltransferase/glycogen phosphorylase"/>
    <property type="match status" value="1"/>
</dbReference>
<dbReference type="STRING" id="204669.Acid345_3499"/>